<sequence length="622" mass="71965">MVINKAIDHSKRLIKPLFLVPTKKQLQTVDELNKEFDLQTKKHRVAAQNRVAIDEERLRLVKRGESPTKEFQHVASAKKHVFDVQTQVNQYEVKKWREHCEKLHFCPEPLSLPSRKTISEREYVKSQNIKPLGSISANSKVCVRLYAQEWANKFRFGFESGALGAKVAPPITTGERKTNELTKNATRQILESGAYLSATRAGYTTFLTLTFDDIARGKLKREETTIGKEVSRFFDAAQKIYQRGMEVGFYQDDNGEFIDYDKPKKIKFSLPMYCPELVFPRLPCGDIKALPDLEECIPYNFRKHIECDYLENDAVYGLKKVYPPLDYMWVAENPKNKAGEDNPHVHIMMRWKVEKKHFRAWAERLESIWGHGFAKLERIHTPQAASNYLLKAVGYLSKGSSGEQGEIKGNRYNVSASARAPKWECIGEFFADNFIAILGELREKLHRKKLKAYADKIAVNAKLSEEKAKFKKLSNINKKSPSEKRQAYIEHLKNRLLGGDKALKSINEKLSELPFINDFAIGNLNKEQADNFIYWAMRERFWNTAITDDKATFNQLKKQTFESIKFMRQAAKIPEHIILTNKLTWQWAENDSNFEAIETRQDIFIDDNGVEWSLDKNIYKTA</sequence>
<reference evidence="3" key="1">
    <citation type="journal article" date="2019" name="Int. J. Syst. Evol. Microbiol.">
        <title>The Global Catalogue of Microorganisms (GCM) 10K type strain sequencing project: providing services to taxonomists for standard genome sequencing and annotation.</title>
        <authorList>
            <consortium name="The Broad Institute Genomics Platform"/>
            <consortium name="The Broad Institute Genome Sequencing Center for Infectious Disease"/>
            <person name="Wu L."/>
            <person name="Ma J."/>
        </authorList>
    </citation>
    <scope>NUCLEOTIDE SEQUENCE [LARGE SCALE GENOMIC DNA]</scope>
    <source>
        <strain evidence="3">CGMCC 1.15922</strain>
    </source>
</reference>
<dbReference type="RefSeq" id="WP_189377745.1">
    <property type="nucleotide sequence ID" value="NZ_BNAH01000005.1"/>
</dbReference>
<name>A0ABQ3INS4_9GAMM</name>
<accession>A0ABQ3INS4</accession>
<evidence type="ECO:0000313" key="3">
    <source>
        <dbReference type="Proteomes" id="UP000626370"/>
    </source>
</evidence>
<comment type="caution">
    <text evidence="2">The sequence shown here is derived from an EMBL/GenBank/DDBJ whole genome shotgun (WGS) entry which is preliminary data.</text>
</comment>
<dbReference type="EMBL" id="BNAH01000005">
    <property type="protein sequence ID" value="GHE87409.1"/>
    <property type="molecule type" value="Genomic_DNA"/>
</dbReference>
<evidence type="ECO:0000313" key="2">
    <source>
        <dbReference type="EMBL" id="GHE87409.1"/>
    </source>
</evidence>
<dbReference type="InterPro" id="IPR056906">
    <property type="entry name" value="ORF2/G2P_dom"/>
</dbReference>
<protein>
    <recommendedName>
        <fullName evidence="1">Replication-associated protein ORF2/G2P domain-containing protein</fullName>
    </recommendedName>
</protein>
<dbReference type="Pfam" id="PF23343">
    <property type="entry name" value="REP_ORF2-G2P"/>
    <property type="match status" value="1"/>
</dbReference>
<feature type="domain" description="Replication-associated protein ORF2/G2P" evidence="1">
    <location>
        <begin position="316"/>
        <end position="391"/>
    </location>
</feature>
<organism evidence="2 3">
    <name type="scientific">Thalassotalea profundi</name>
    <dbReference type="NCBI Taxonomy" id="2036687"/>
    <lineage>
        <taxon>Bacteria</taxon>
        <taxon>Pseudomonadati</taxon>
        <taxon>Pseudomonadota</taxon>
        <taxon>Gammaproteobacteria</taxon>
        <taxon>Alteromonadales</taxon>
        <taxon>Colwelliaceae</taxon>
        <taxon>Thalassotalea</taxon>
    </lineage>
</organism>
<evidence type="ECO:0000259" key="1">
    <source>
        <dbReference type="Pfam" id="PF23343"/>
    </source>
</evidence>
<keyword evidence="3" id="KW-1185">Reference proteome</keyword>
<proteinExistence type="predicted"/>
<dbReference type="Proteomes" id="UP000626370">
    <property type="component" value="Unassembled WGS sequence"/>
</dbReference>
<gene>
    <name evidence="2" type="ORF">GCM10011501_16080</name>
</gene>